<dbReference type="Proteomes" id="UP000694845">
    <property type="component" value="Unplaced"/>
</dbReference>
<dbReference type="InterPro" id="IPR017981">
    <property type="entry name" value="GPCR_2-like_7TM"/>
</dbReference>
<feature type="transmembrane region" description="Helical" evidence="9">
    <location>
        <begin position="273"/>
        <end position="294"/>
    </location>
</feature>
<evidence type="ECO:0000256" key="2">
    <source>
        <dbReference type="ARBA" id="ARBA00007343"/>
    </source>
</evidence>
<proteinExistence type="inferred from homology"/>
<feature type="domain" description="GAIN-B" evidence="10">
    <location>
        <begin position="1"/>
        <end position="160"/>
    </location>
</feature>
<evidence type="ECO:0000259" key="11">
    <source>
        <dbReference type="PROSITE" id="PS50261"/>
    </source>
</evidence>
<dbReference type="RefSeq" id="XP_022099225.1">
    <property type="nucleotide sequence ID" value="XM_022243533.1"/>
</dbReference>
<dbReference type="PANTHER" id="PTHR12011:SF347">
    <property type="entry name" value="FI21270P1-RELATED"/>
    <property type="match status" value="1"/>
</dbReference>
<keyword evidence="4 9" id="KW-1133">Transmembrane helix</keyword>
<organism evidence="12 13">
    <name type="scientific">Acanthaster planci</name>
    <name type="common">Crown-of-thorns starfish</name>
    <dbReference type="NCBI Taxonomy" id="133434"/>
    <lineage>
        <taxon>Eukaryota</taxon>
        <taxon>Metazoa</taxon>
        <taxon>Echinodermata</taxon>
        <taxon>Eleutherozoa</taxon>
        <taxon>Asterozoa</taxon>
        <taxon>Asteroidea</taxon>
        <taxon>Valvatacea</taxon>
        <taxon>Valvatida</taxon>
        <taxon>Acanthasteridae</taxon>
        <taxon>Acanthaster</taxon>
    </lineage>
</organism>
<dbReference type="SMART" id="SM00303">
    <property type="entry name" value="GPS"/>
    <property type="match status" value="1"/>
</dbReference>
<dbReference type="Pfam" id="PF01825">
    <property type="entry name" value="GPS"/>
    <property type="match status" value="1"/>
</dbReference>
<dbReference type="GeneID" id="110983893"/>
<dbReference type="PRINTS" id="PR00249">
    <property type="entry name" value="GPCRSECRETIN"/>
</dbReference>
<dbReference type="InterPro" id="IPR057244">
    <property type="entry name" value="GAIN_B"/>
</dbReference>
<feature type="transmembrane region" description="Helical" evidence="9">
    <location>
        <begin position="361"/>
        <end position="380"/>
    </location>
</feature>
<feature type="transmembrane region" description="Helical" evidence="9">
    <location>
        <begin position="236"/>
        <end position="261"/>
    </location>
</feature>
<keyword evidence="5 9" id="KW-0472">Membrane</keyword>
<dbReference type="FunFam" id="1.20.1070.10:FF:000058">
    <property type="entry name" value="Adhesion G protein-coupled receptor F5"/>
    <property type="match status" value="1"/>
</dbReference>
<dbReference type="GO" id="GO:0004930">
    <property type="term" value="F:G protein-coupled receptor activity"/>
    <property type="evidence" value="ECO:0007669"/>
    <property type="project" value="InterPro"/>
</dbReference>
<dbReference type="PROSITE" id="PS50261">
    <property type="entry name" value="G_PROTEIN_RECEP_F2_4"/>
    <property type="match status" value="1"/>
</dbReference>
<dbReference type="GO" id="GO:0005886">
    <property type="term" value="C:plasma membrane"/>
    <property type="evidence" value="ECO:0007669"/>
    <property type="project" value="TreeGrafter"/>
</dbReference>
<comment type="similarity">
    <text evidence="2">Belongs to the G-protein coupled receptor 2 family. Adhesion G-protein coupled receptor (ADGR) subfamily.</text>
</comment>
<evidence type="ECO:0000256" key="3">
    <source>
        <dbReference type="ARBA" id="ARBA00022692"/>
    </source>
</evidence>
<dbReference type="OMA" id="WISKSGA"/>
<dbReference type="InterPro" id="IPR046338">
    <property type="entry name" value="GAIN_dom_sf"/>
</dbReference>
<feature type="transmembrane region" description="Helical" evidence="9">
    <location>
        <begin position="203"/>
        <end position="224"/>
    </location>
</feature>
<dbReference type="GO" id="GO:0007166">
    <property type="term" value="P:cell surface receptor signaling pathway"/>
    <property type="evidence" value="ECO:0007669"/>
    <property type="project" value="InterPro"/>
</dbReference>
<dbReference type="AlphaFoldDB" id="A0A8B7Z375"/>
<evidence type="ECO:0000256" key="6">
    <source>
        <dbReference type="ARBA" id="ARBA00023157"/>
    </source>
</evidence>
<reference evidence="13" key="1">
    <citation type="submission" date="2025-08" db="UniProtKB">
        <authorList>
            <consortium name="RefSeq"/>
        </authorList>
    </citation>
    <scope>IDENTIFICATION</scope>
</reference>
<evidence type="ECO:0000259" key="10">
    <source>
        <dbReference type="PROSITE" id="PS50221"/>
    </source>
</evidence>
<dbReference type="Gene3D" id="2.60.220.50">
    <property type="match status" value="1"/>
</dbReference>
<dbReference type="KEGG" id="aplc:110983893"/>
<dbReference type="PANTHER" id="PTHR12011">
    <property type="entry name" value="ADHESION G-PROTEIN COUPLED RECEPTOR"/>
    <property type="match status" value="1"/>
</dbReference>
<keyword evidence="6" id="KW-1015">Disulfide bond</keyword>
<gene>
    <name evidence="13" type="primary">LOC110983893</name>
</gene>
<evidence type="ECO:0000256" key="9">
    <source>
        <dbReference type="SAM" id="Phobius"/>
    </source>
</evidence>
<name>A0A8B7Z375_ACAPL</name>
<evidence type="ECO:0000256" key="7">
    <source>
        <dbReference type="ARBA" id="ARBA00023180"/>
    </source>
</evidence>
<sequence>MTFEAQTFSSECGSISTSLGDGARNDFSICTESGKGGHFGVGISCVPDSSIQFPLDADEPDAPASLLTSCVATLNLVEEGNGSTTADRVRNVTMTIAKTEEGAEDDRLICAYWRKLYANESEGSWSEDGLRVVGSNASHVICSSDHLTNFAILVRVVPNKQPLSQTHDTILEVLSIAGGAISVTCLSITLVLYIWLKVYRSQTLVIHANLAVSILVSQVIFLVGKDAIDNKGVCKLVAALLHYSLLSSFSWMMLEGANLYLKSTSIFRTNIQVWLLFVLGWVSPLPIVGVSLGVRFNDYTSVHSCWLNNENGLIWAFVGPVIIVTLLNLCVLLKVIHVFLSLEAMADKPRAKRIKAGARAVLLLTPLLGITWLIGLFVNVDGADLVVSYLFVILSSSQGVCIFLLHCALNEEVGKAFKLKRDKLRKLHSSKIHPNQGRTSKTTDDSRRSKQKKKAVTWGPCLSTDKTGFHSDSTKRSEVHHDSTKC</sequence>
<dbReference type="PROSITE" id="PS50221">
    <property type="entry name" value="GAIN_B"/>
    <property type="match status" value="1"/>
</dbReference>
<dbReference type="Pfam" id="PF00002">
    <property type="entry name" value="7tm_2"/>
    <property type="match status" value="1"/>
</dbReference>
<feature type="transmembrane region" description="Helical" evidence="9">
    <location>
        <begin position="314"/>
        <end position="340"/>
    </location>
</feature>
<dbReference type="Gene3D" id="1.20.1070.10">
    <property type="entry name" value="Rhodopsin 7-helix transmembrane proteins"/>
    <property type="match status" value="1"/>
</dbReference>
<dbReference type="InterPro" id="IPR000203">
    <property type="entry name" value="GPS"/>
</dbReference>
<keyword evidence="3 9" id="KW-0812">Transmembrane</keyword>
<accession>A0A8B7Z375</accession>
<keyword evidence="7" id="KW-0325">Glycoprotein</keyword>
<keyword evidence="12" id="KW-1185">Reference proteome</keyword>
<protein>
    <submittedName>
        <fullName evidence="13">Adhesion G-protein coupled receptor D1-like</fullName>
    </submittedName>
</protein>
<dbReference type="OrthoDB" id="1100386at2759"/>
<feature type="transmembrane region" description="Helical" evidence="9">
    <location>
        <begin position="173"/>
        <end position="196"/>
    </location>
</feature>
<evidence type="ECO:0000313" key="12">
    <source>
        <dbReference type="Proteomes" id="UP000694845"/>
    </source>
</evidence>
<dbReference type="InterPro" id="IPR000832">
    <property type="entry name" value="GPCR_2_secretin-like"/>
</dbReference>
<feature type="domain" description="G-protein coupled receptors family 2 profile 2" evidence="11">
    <location>
        <begin position="171"/>
        <end position="410"/>
    </location>
</feature>
<evidence type="ECO:0000256" key="4">
    <source>
        <dbReference type="ARBA" id="ARBA00022989"/>
    </source>
</evidence>
<comment type="subcellular location">
    <subcellularLocation>
        <location evidence="1">Membrane</location>
        <topology evidence="1">Multi-pass membrane protein</topology>
    </subcellularLocation>
</comment>
<evidence type="ECO:0000313" key="13">
    <source>
        <dbReference type="RefSeq" id="XP_022099225.1"/>
    </source>
</evidence>
<evidence type="ECO:0000256" key="8">
    <source>
        <dbReference type="SAM" id="MobiDB-lite"/>
    </source>
</evidence>
<feature type="region of interest" description="Disordered" evidence="8">
    <location>
        <begin position="430"/>
        <end position="456"/>
    </location>
</feature>
<feature type="transmembrane region" description="Helical" evidence="9">
    <location>
        <begin position="386"/>
        <end position="409"/>
    </location>
</feature>
<evidence type="ECO:0000256" key="1">
    <source>
        <dbReference type="ARBA" id="ARBA00004141"/>
    </source>
</evidence>
<evidence type="ECO:0000256" key="5">
    <source>
        <dbReference type="ARBA" id="ARBA00023136"/>
    </source>
</evidence>
<dbReference type="SUPFAM" id="SSF81321">
    <property type="entry name" value="Family A G protein-coupled receptor-like"/>
    <property type="match status" value="1"/>
</dbReference>